<proteinExistence type="predicted"/>
<evidence type="ECO:0000256" key="1">
    <source>
        <dbReference type="SAM" id="Phobius"/>
    </source>
</evidence>
<protein>
    <submittedName>
        <fullName evidence="2">Uncharacterized protein</fullName>
    </submittedName>
</protein>
<feature type="transmembrane region" description="Helical" evidence="1">
    <location>
        <begin position="20"/>
        <end position="49"/>
    </location>
</feature>
<sequence>MTCPAIDLSPRNELPITNLVVSLGAVVVALVVGRGIVAAGAVFLTPIVVDLHASWAKNSSAKTIAVLLPYTPLDLC</sequence>
<keyword evidence="1" id="KW-0812">Transmembrane</keyword>
<accession>A0A8H8DJL2</accession>
<gene>
    <name evidence="2" type="ORF">BJ554DRAFT_6949</name>
</gene>
<dbReference type="AlphaFoldDB" id="A0A8H8DJL2"/>
<comment type="caution">
    <text evidence="2">The sequence shown here is derived from an EMBL/GenBank/DDBJ whole genome shotgun (WGS) entry which is preliminary data.</text>
</comment>
<evidence type="ECO:0000313" key="2">
    <source>
        <dbReference type="EMBL" id="KAG5460944.1"/>
    </source>
</evidence>
<name>A0A8H8DJL2_9FUNG</name>
<organism evidence="2 3">
    <name type="scientific">Olpidium bornovanus</name>
    <dbReference type="NCBI Taxonomy" id="278681"/>
    <lineage>
        <taxon>Eukaryota</taxon>
        <taxon>Fungi</taxon>
        <taxon>Fungi incertae sedis</taxon>
        <taxon>Olpidiomycota</taxon>
        <taxon>Olpidiomycotina</taxon>
        <taxon>Olpidiomycetes</taxon>
        <taxon>Olpidiales</taxon>
        <taxon>Olpidiaceae</taxon>
        <taxon>Olpidium</taxon>
    </lineage>
</organism>
<reference evidence="2 3" key="1">
    <citation type="journal article" name="Sci. Rep.">
        <title>Genome-scale phylogenetic analyses confirm Olpidium as the closest living zoosporic fungus to the non-flagellated, terrestrial fungi.</title>
        <authorList>
            <person name="Chang Y."/>
            <person name="Rochon D."/>
            <person name="Sekimoto S."/>
            <person name="Wang Y."/>
            <person name="Chovatia M."/>
            <person name="Sandor L."/>
            <person name="Salamov A."/>
            <person name="Grigoriev I.V."/>
            <person name="Stajich J.E."/>
            <person name="Spatafora J.W."/>
        </authorList>
    </citation>
    <scope>NUCLEOTIDE SEQUENCE [LARGE SCALE GENOMIC DNA]</scope>
    <source>
        <strain evidence="2">S191</strain>
    </source>
</reference>
<keyword evidence="3" id="KW-1185">Reference proteome</keyword>
<dbReference type="EMBL" id="JAEFCI010004448">
    <property type="protein sequence ID" value="KAG5460944.1"/>
    <property type="molecule type" value="Genomic_DNA"/>
</dbReference>
<keyword evidence="1" id="KW-0472">Membrane</keyword>
<dbReference type="Proteomes" id="UP000673691">
    <property type="component" value="Unassembled WGS sequence"/>
</dbReference>
<evidence type="ECO:0000313" key="3">
    <source>
        <dbReference type="Proteomes" id="UP000673691"/>
    </source>
</evidence>
<keyword evidence="1" id="KW-1133">Transmembrane helix</keyword>